<dbReference type="InterPro" id="IPR024516">
    <property type="entry name" value="Mce_C"/>
</dbReference>
<feature type="compositionally biased region" description="Gly residues" evidence="1">
    <location>
        <begin position="389"/>
        <end position="402"/>
    </location>
</feature>
<dbReference type="PANTHER" id="PTHR33371:SF15">
    <property type="entry name" value="LIPOPROTEIN LPRN"/>
    <property type="match status" value="1"/>
</dbReference>
<dbReference type="EMBL" id="JACIBS010000002">
    <property type="protein sequence ID" value="MBB3664851.1"/>
    <property type="molecule type" value="Genomic_DNA"/>
</dbReference>
<protein>
    <submittedName>
        <fullName evidence="4">Phospholipid/cholesterol/gamma-HCH transport system substrate-binding protein</fullName>
    </submittedName>
</protein>
<gene>
    <name evidence="4" type="ORF">FB384_003802</name>
</gene>
<accession>A0A839XQ33</accession>
<evidence type="ECO:0000313" key="4">
    <source>
        <dbReference type="EMBL" id="MBB3664851.1"/>
    </source>
</evidence>
<dbReference type="AlphaFoldDB" id="A0A839XQ33"/>
<dbReference type="Pfam" id="PF02470">
    <property type="entry name" value="MlaD"/>
    <property type="match status" value="1"/>
</dbReference>
<evidence type="ECO:0000259" key="2">
    <source>
        <dbReference type="Pfam" id="PF02470"/>
    </source>
</evidence>
<feature type="compositionally biased region" description="Gly residues" evidence="1">
    <location>
        <begin position="367"/>
        <end position="380"/>
    </location>
</feature>
<feature type="region of interest" description="Disordered" evidence="1">
    <location>
        <begin position="362"/>
        <end position="402"/>
    </location>
</feature>
<feature type="domain" description="Mammalian cell entry C-terminal" evidence="3">
    <location>
        <begin position="143"/>
        <end position="326"/>
    </location>
</feature>
<evidence type="ECO:0000259" key="3">
    <source>
        <dbReference type="Pfam" id="PF11887"/>
    </source>
</evidence>
<feature type="domain" description="Mce/MlaD" evidence="2">
    <location>
        <begin position="40"/>
        <end position="115"/>
    </location>
</feature>
<reference evidence="4 5" key="1">
    <citation type="submission" date="2020-08" db="EMBL/GenBank/DDBJ databases">
        <title>Sequencing the genomes of 1000 actinobacteria strains.</title>
        <authorList>
            <person name="Klenk H.-P."/>
        </authorList>
    </citation>
    <scope>NUCLEOTIDE SEQUENCE [LARGE SCALE GENOMIC DNA]</scope>
    <source>
        <strain evidence="4 5">DSM 45267</strain>
    </source>
</reference>
<dbReference type="Pfam" id="PF11887">
    <property type="entry name" value="Mce4_CUP1"/>
    <property type="match status" value="1"/>
</dbReference>
<organism evidence="4 5">
    <name type="scientific">Prauserella sediminis</name>
    <dbReference type="NCBI Taxonomy" id="577680"/>
    <lineage>
        <taxon>Bacteria</taxon>
        <taxon>Bacillati</taxon>
        <taxon>Actinomycetota</taxon>
        <taxon>Actinomycetes</taxon>
        <taxon>Pseudonocardiales</taxon>
        <taxon>Pseudonocardiaceae</taxon>
        <taxon>Prauserella</taxon>
        <taxon>Prauserella salsuginis group</taxon>
    </lineage>
</organism>
<proteinExistence type="predicted"/>
<dbReference type="PANTHER" id="PTHR33371">
    <property type="entry name" value="INTERMEMBRANE PHOSPHOLIPID TRANSPORT SYSTEM BINDING PROTEIN MLAD-RELATED"/>
    <property type="match status" value="1"/>
</dbReference>
<comment type="caution">
    <text evidence="4">The sequence shown here is derived from an EMBL/GenBank/DDBJ whole genome shotgun (WGS) entry which is preliminary data.</text>
</comment>
<name>A0A839XQ33_9PSEU</name>
<dbReference type="Proteomes" id="UP000564573">
    <property type="component" value="Unassembled WGS sequence"/>
</dbReference>
<dbReference type="GO" id="GO:0005576">
    <property type="term" value="C:extracellular region"/>
    <property type="evidence" value="ECO:0007669"/>
    <property type="project" value="TreeGrafter"/>
</dbReference>
<evidence type="ECO:0000256" key="1">
    <source>
        <dbReference type="SAM" id="MobiDB-lite"/>
    </source>
</evidence>
<dbReference type="InterPro" id="IPR003399">
    <property type="entry name" value="Mce/MlaD"/>
</dbReference>
<keyword evidence="5" id="KW-1185">Reference proteome</keyword>
<evidence type="ECO:0000313" key="5">
    <source>
        <dbReference type="Proteomes" id="UP000564573"/>
    </source>
</evidence>
<feature type="region of interest" description="Disordered" evidence="1">
    <location>
        <begin position="112"/>
        <end position="143"/>
    </location>
</feature>
<dbReference type="RefSeq" id="WP_183785889.1">
    <property type="nucleotide sequence ID" value="NZ_JACIBS010000002.1"/>
</dbReference>
<sequence>MTPRTPRTLVAVALSAALLPAAGCGISLQRTASFGGPADTYSVTAVFADAANLPEGGIVRIGQAEVGRVTAIRAERFRAHVDLEIDTSVRLPADTGARLELTSALGDQFVVLEPPRSGDRAGGGPGRPRSGGVPAADSPAGGRTLADAARIPFERTSRGPDVEDTLAALGTLLNGSGLDQARTVVREVNTALGGREAKVRRIVERLDDVLGRLARRGDQITGVIDSMDTVAATLKKGTPTLEKGLTDIQPGLQTLLDERTRFTTLLRSVGSLGATTRTLIDKTGGALTRQLDELRPVLHELSTLDSKLGPTLQSLTRFSRALRNATPGDYLNLDGTVNVPTGVAELLDIDLYGENSGPPALDLGDAAGAGNGGGGSGTTGAGARTRDPGPGGLHRLLGGGLR</sequence>
<dbReference type="InterPro" id="IPR052336">
    <property type="entry name" value="MlaD_Phospholipid_Transporter"/>
</dbReference>